<proteinExistence type="predicted"/>
<accession>A0A9N9RGB6</accession>
<keyword evidence="1" id="KW-0732">Signal</keyword>
<feature type="chain" id="PRO_5040120696" evidence="1">
    <location>
        <begin position="19"/>
        <end position="272"/>
    </location>
</feature>
<organism evidence="2 3">
    <name type="scientific">Chironomus riparius</name>
    <dbReference type="NCBI Taxonomy" id="315576"/>
    <lineage>
        <taxon>Eukaryota</taxon>
        <taxon>Metazoa</taxon>
        <taxon>Ecdysozoa</taxon>
        <taxon>Arthropoda</taxon>
        <taxon>Hexapoda</taxon>
        <taxon>Insecta</taxon>
        <taxon>Pterygota</taxon>
        <taxon>Neoptera</taxon>
        <taxon>Endopterygota</taxon>
        <taxon>Diptera</taxon>
        <taxon>Nematocera</taxon>
        <taxon>Chironomoidea</taxon>
        <taxon>Chironomidae</taxon>
        <taxon>Chironominae</taxon>
        <taxon>Chironomus</taxon>
    </lineage>
</organism>
<protein>
    <submittedName>
        <fullName evidence="2">Uncharacterized protein</fullName>
    </submittedName>
</protein>
<evidence type="ECO:0000256" key="1">
    <source>
        <dbReference type="SAM" id="SignalP"/>
    </source>
</evidence>
<evidence type="ECO:0000313" key="2">
    <source>
        <dbReference type="EMBL" id="CAG9797367.1"/>
    </source>
</evidence>
<keyword evidence="3" id="KW-1185">Reference proteome</keyword>
<reference evidence="2" key="2">
    <citation type="submission" date="2022-10" db="EMBL/GenBank/DDBJ databases">
        <authorList>
            <consortium name="ENA_rothamsted_submissions"/>
            <consortium name="culmorum"/>
            <person name="King R."/>
        </authorList>
    </citation>
    <scope>NUCLEOTIDE SEQUENCE</scope>
</reference>
<sequence length="272" mass="29186">MSCYKFLILFAIVKSVMAGGSSTCEPLVSNFNAFFQIFESSLENAENFAISSAEANRVLVPAFNAQLGCIKEMYLNIAANASNRLSGADFSAIKNALSGEIDISSLESIRCISDELSYIKNNLTNIDSSIIPNLSSITQGTTGNTETCFSVYLSLLPYIGTTIAFVVEAGTIIAAETASFGTINMADIYLEAMNQANECVFDVLGLGIATILNSDPDGIITYYNGLSTTLEHPYSCIQSIIDYGQNIFNQALTSFNAGTPLNLNIPPVPEFN</sequence>
<feature type="signal peptide" evidence="1">
    <location>
        <begin position="1"/>
        <end position="18"/>
    </location>
</feature>
<gene>
    <name evidence="2" type="ORF">CHIRRI_LOCUS366</name>
</gene>
<name>A0A9N9RGB6_9DIPT</name>
<dbReference type="Proteomes" id="UP001153620">
    <property type="component" value="Chromosome 1"/>
</dbReference>
<dbReference type="AlphaFoldDB" id="A0A9N9RGB6"/>
<evidence type="ECO:0000313" key="3">
    <source>
        <dbReference type="Proteomes" id="UP001153620"/>
    </source>
</evidence>
<dbReference type="EMBL" id="OU895877">
    <property type="protein sequence ID" value="CAG9797367.1"/>
    <property type="molecule type" value="Genomic_DNA"/>
</dbReference>
<reference evidence="2" key="1">
    <citation type="submission" date="2022-01" db="EMBL/GenBank/DDBJ databases">
        <authorList>
            <person name="King R."/>
        </authorList>
    </citation>
    <scope>NUCLEOTIDE SEQUENCE</scope>
</reference>